<evidence type="ECO:0000313" key="2">
    <source>
        <dbReference type="EMBL" id="TYI03979.1"/>
    </source>
</evidence>
<sequence length="151" mass="17564">MKRLPQLEERCRKDIGAGWHKIAHIATVCNHRRLLVKRIWQIHESKCRKKNCLFPIPTRNGSFLALFSGRAEHAIQKAETILSTLEFNGRAKKQDMYSSSADPSMALCSYEILFSIHICSFFFFFSLLKSHSVCILHHLILELVYIDDLWT</sequence>
<name>A0A5D2NJT5_GOSTO</name>
<feature type="transmembrane region" description="Helical" evidence="1">
    <location>
        <begin position="107"/>
        <end position="128"/>
    </location>
</feature>
<protein>
    <submittedName>
        <fullName evidence="2">Uncharacterized protein</fullName>
    </submittedName>
</protein>
<keyword evidence="3" id="KW-1185">Reference proteome</keyword>
<keyword evidence="1" id="KW-0812">Transmembrane</keyword>
<evidence type="ECO:0000313" key="3">
    <source>
        <dbReference type="Proteomes" id="UP000322667"/>
    </source>
</evidence>
<proteinExistence type="predicted"/>
<gene>
    <name evidence="2" type="ORF">ES332_A11G382000v1</name>
</gene>
<reference evidence="2 3" key="1">
    <citation type="submission" date="2019-07" db="EMBL/GenBank/DDBJ databases">
        <title>WGS assembly of Gossypium tomentosum.</title>
        <authorList>
            <person name="Chen Z.J."/>
            <person name="Sreedasyam A."/>
            <person name="Ando A."/>
            <person name="Song Q."/>
            <person name="De L."/>
            <person name="Hulse-Kemp A."/>
            <person name="Ding M."/>
            <person name="Ye W."/>
            <person name="Kirkbride R."/>
            <person name="Jenkins J."/>
            <person name="Plott C."/>
            <person name="Lovell J."/>
            <person name="Lin Y.-M."/>
            <person name="Vaughn R."/>
            <person name="Liu B."/>
            <person name="Li W."/>
            <person name="Simpson S."/>
            <person name="Scheffler B."/>
            <person name="Saski C."/>
            <person name="Grover C."/>
            <person name="Hu G."/>
            <person name="Conover J."/>
            <person name="Carlson J."/>
            <person name="Shu S."/>
            <person name="Boston L."/>
            <person name="Williams M."/>
            <person name="Peterson D."/>
            <person name="Mcgee K."/>
            <person name="Jones D."/>
            <person name="Wendel J."/>
            <person name="Stelly D."/>
            <person name="Grimwood J."/>
            <person name="Schmutz J."/>
        </authorList>
    </citation>
    <scope>NUCLEOTIDE SEQUENCE [LARGE SCALE GENOMIC DNA]</scope>
    <source>
        <strain evidence="2">7179.01</strain>
    </source>
</reference>
<dbReference type="Proteomes" id="UP000322667">
    <property type="component" value="Chromosome A11"/>
</dbReference>
<dbReference type="EMBL" id="CM017620">
    <property type="protein sequence ID" value="TYI03979.1"/>
    <property type="molecule type" value="Genomic_DNA"/>
</dbReference>
<evidence type="ECO:0000256" key="1">
    <source>
        <dbReference type="SAM" id="Phobius"/>
    </source>
</evidence>
<accession>A0A5D2NJT5</accession>
<keyword evidence="1" id="KW-1133">Transmembrane helix</keyword>
<dbReference type="AlphaFoldDB" id="A0A5D2NJT5"/>
<organism evidence="2 3">
    <name type="scientific">Gossypium tomentosum</name>
    <name type="common">Hawaiian cotton</name>
    <name type="synonym">Gossypium sandvicense</name>
    <dbReference type="NCBI Taxonomy" id="34277"/>
    <lineage>
        <taxon>Eukaryota</taxon>
        <taxon>Viridiplantae</taxon>
        <taxon>Streptophyta</taxon>
        <taxon>Embryophyta</taxon>
        <taxon>Tracheophyta</taxon>
        <taxon>Spermatophyta</taxon>
        <taxon>Magnoliopsida</taxon>
        <taxon>eudicotyledons</taxon>
        <taxon>Gunneridae</taxon>
        <taxon>Pentapetalae</taxon>
        <taxon>rosids</taxon>
        <taxon>malvids</taxon>
        <taxon>Malvales</taxon>
        <taxon>Malvaceae</taxon>
        <taxon>Malvoideae</taxon>
        <taxon>Gossypium</taxon>
    </lineage>
</organism>
<keyword evidence="1" id="KW-0472">Membrane</keyword>